<proteinExistence type="predicted"/>
<evidence type="ECO:0000313" key="3">
    <source>
        <dbReference type="EMBL" id="MFC5972672.1"/>
    </source>
</evidence>
<feature type="region of interest" description="Disordered" evidence="1">
    <location>
        <begin position="58"/>
        <end position="80"/>
    </location>
</feature>
<sequence length="80" mass="8270">MNDSLTATVVAGTTIGLAVVLYATYAHLGEVVIAVGGCIVLLSVGLMTLAIARYEGDEVHESHDSHGPHGSETAEPLDRP</sequence>
<keyword evidence="4" id="KW-1185">Reference proteome</keyword>
<keyword evidence="2" id="KW-0812">Transmembrane</keyword>
<organism evidence="3 4">
    <name type="scientific">Halomarina salina</name>
    <dbReference type="NCBI Taxonomy" id="1872699"/>
    <lineage>
        <taxon>Archaea</taxon>
        <taxon>Methanobacteriati</taxon>
        <taxon>Methanobacteriota</taxon>
        <taxon>Stenosarchaea group</taxon>
        <taxon>Halobacteria</taxon>
        <taxon>Halobacteriales</taxon>
        <taxon>Natronomonadaceae</taxon>
        <taxon>Halomarina</taxon>
    </lineage>
</organism>
<evidence type="ECO:0000256" key="2">
    <source>
        <dbReference type="SAM" id="Phobius"/>
    </source>
</evidence>
<feature type="transmembrane region" description="Helical" evidence="2">
    <location>
        <begin position="7"/>
        <end position="25"/>
    </location>
</feature>
<comment type="caution">
    <text evidence="3">The sequence shown here is derived from an EMBL/GenBank/DDBJ whole genome shotgun (WGS) entry which is preliminary data.</text>
</comment>
<dbReference type="Proteomes" id="UP001596099">
    <property type="component" value="Unassembled WGS sequence"/>
</dbReference>
<reference evidence="3 4" key="1">
    <citation type="journal article" date="2019" name="Int. J. Syst. Evol. Microbiol.">
        <title>The Global Catalogue of Microorganisms (GCM) 10K type strain sequencing project: providing services to taxonomists for standard genome sequencing and annotation.</title>
        <authorList>
            <consortium name="The Broad Institute Genomics Platform"/>
            <consortium name="The Broad Institute Genome Sequencing Center for Infectious Disease"/>
            <person name="Wu L."/>
            <person name="Ma J."/>
        </authorList>
    </citation>
    <scope>NUCLEOTIDE SEQUENCE [LARGE SCALE GENOMIC DNA]</scope>
    <source>
        <strain evidence="3 4">CGMCC 1.12543</strain>
    </source>
</reference>
<protein>
    <submittedName>
        <fullName evidence="3">Uncharacterized protein</fullName>
    </submittedName>
</protein>
<evidence type="ECO:0000256" key="1">
    <source>
        <dbReference type="SAM" id="MobiDB-lite"/>
    </source>
</evidence>
<dbReference type="RefSeq" id="WP_247416328.1">
    <property type="nucleotide sequence ID" value="NZ_JALLGW010000001.1"/>
</dbReference>
<keyword evidence="2" id="KW-1133">Transmembrane helix</keyword>
<feature type="compositionally biased region" description="Basic and acidic residues" evidence="1">
    <location>
        <begin position="58"/>
        <end position="69"/>
    </location>
</feature>
<keyword evidence="2" id="KW-0472">Membrane</keyword>
<evidence type="ECO:0000313" key="4">
    <source>
        <dbReference type="Proteomes" id="UP001596099"/>
    </source>
</evidence>
<dbReference type="EMBL" id="JBHSQH010000001">
    <property type="protein sequence ID" value="MFC5972672.1"/>
    <property type="molecule type" value="Genomic_DNA"/>
</dbReference>
<name>A0ABD5RPV0_9EURY</name>
<dbReference type="AlphaFoldDB" id="A0ABD5RPV0"/>
<feature type="transmembrane region" description="Helical" evidence="2">
    <location>
        <begin position="31"/>
        <end position="52"/>
    </location>
</feature>
<gene>
    <name evidence="3" type="ORF">ACFPYI_15150</name>
</gene>
<accession>A0ABD5RPV0</accession>